<comment type="subcellular location">
    <subcellularLocation>
        <location evidence="1">Golgi apparatus membrane</location>
        <topology evidence="1">Single-pass type II membrane protein</topology>
    </subcellularLocation>
</comment>
<name>A0A2I0ADY1_9ASPA</name>
<dbReference type="Pfam" id="PF04577">
    <property type="entry name" value="Glyco_transf_61"/>
    <property type="match status" value="1"/>
</dbReference>
<dbReference type="PANTHER" id="PTHR20961">
    <property type="entry name" value="GLYCOSYLTRANSFERASE"/>
    <property type="match status" value="1"/>
</dbReference>
<dbReference type="Proteomes" id="UP000236161">
    <property type="component" value="Unassembled WGS sequence"/>
</dbReference>
<keyword evidence="5" id="KW-0325">Glycoprotein</keyword>
<keyword evidence="3" id="KW-0328">Glycosyltransferase</keyword>
<gene>
    <name evidence="7" type="ORF">AXF42_Ash009211</name>
</gene>
<evidence type="ECO:0000256" key="4">
    <source>
        <dbReference type="ARBA" id="ARBA00022679"/>
    </source>
</evidence>
<comment type="pathway">
    <text evidence="2">Glycan metabolism.</text>
</comment>
<dbReference type="AlphaFoldDB" id="A0A2I0ADY1"/>
<evidence type="ECO:0000256" key="1">
    <source>
        <dbReference type="ARBA" id="ARBA00004323"/>
    </source>
</evidence>
<proteinExistence type="predicted"/>
<evidence type="ECO:0000256" key="5">
    <source>
        <dbReference type="ARBA" id="ARBA00023180"/>
    </source>
</evidence>
<dbReference type="STRING" id="1088818.A0A2I0ADY1"/>
<evidence type="ECO:0000313" key="8">
    <source>
        <dbReference type="Proteomes" id="UP000236161"/>
    </source>
</evidence>
<dbReference type="PANTHER" id="PTHR20961:SF124">
    <property type="entry name" value="GLYCOSYLTRANSFERASE"/>
    <property type="match status" value="1"/>
</dbReference>
<evidence type="ECO:0000256" key="2">
    <source>
        <dbReference type="ARBA" id="ARBA00004881"/>
    </source>
</evidence>
<dbReference type="InterPro" id="IPR049625">
    <property type="entry name" value="Glyco_transf_61_cat"/>
</dbReference>
<evidence type="ECO:0000259" key="6">
    <source>
        <dbReference type="Pfam" id="PF04577"/>
    </source>
</evidence>
<dbReference type="EMBL" id="KZ451993">
    <property type="protein sequence ID" value="PKA53715.1"/>
    <property type="molecule type" value="Genomic_DNA"/>
</dbReference>
<sequence length="408" mass="46310">MANPCSSVPNNSICCDRIAFRTDVCFLRGDVRTHSSTNTLFLSSAIAGEEQSIRPYPRKWETSVMSAVGELRLRGGAHPNLTCDVVHSAPAVVFSTGGYTGNVFHEFSDGIIPLYLTAHHYNREVVFVILDYHRWWGSKYSELLSRLSRFPPVSFSNDSRTHCFPSATVGLRIHDELAIDPARIPLNKSILGFRQLLDDAYSPRIRRLERLEAQSQAPAIDLPKTHKPKLAMILRNGSRVLENYVEVVTMAEEMGFEVEVLRPEKTTELMTIYRILNGSVVMVGVHGAALTHFLFMRPGAVFLQIVPIGTEWAAETCYGSPARKMGMRYIEYRVLPEESSLFMEYGGDHPVVRDPKRINARGWEETKRIYLDRQNVRLDLPRFRRTMETVCRILDVRQPRQSPTAIVA</sequence>
<protein>
    <recommendedName>
        <fullName evidence="6">Glycosyltransferase 61 catalytic domain-containing protein</fullName>
    </recommendedName>
</protein>
<feature type="domain" description="Glycosyltransferase 61 catalytic" evidence="6">
    <location>
        <begin position="213"/>
        <end position="302"/>
    </location>
</feature>
<dbReference type="InterPro" id="IPR007657">
    <property type="entry name" value="Glycosyltransferase_61"/>
</dbReference>
<dbReference type="OrthoDB" id="529273at2759"/>
<accession>A0A2I0ADY1</accession>
<keyword evidence="8" id="KW-1185">Reference proteome</keyword>
<evidence type="ECO:0000256" key="3">
    <source>
        <dbReference type="ARBA" id="ARBA00022676"/>
    </source>
</evidence>
<reference evidence="7 8" key="1">
    <citation type="journal article" date="2017" name="Nature">
        <title>The Apostasia genome and the evolution of orchids.</title>
        <authorList>
            <person name="Zhang G.Q."/>
            <person name="Liu K.W."/>
            <person name="Li Z."/>
            <person name="Lohaus R."/>
            <person name="Hsiao Y.Y."/>
            <person name="Niu S.C."/>
            <person name="Wang J.Y."/>
            <person name="Lin Y.C."/>
            <person name="Xu Q."/>
            <person name="Chen L.J."/>
            <person name="Yoshida K."/>
            <person name="Fujiwara S."/>
            <person name="Wang Z.W."/>
            <person name="Zhang Y.Q."/>
            <person name="Mitsuda N."/>
            <person name="Wang M."/>
            <person name="Liu G.H."/>
            <person name="Pecoraro L."/>
            <person name="Huang H.X."/>
            <person name="Xiao X.J."/>
            <person name="Lin M."/>
            <person name="Wu X.Y."/>
            <person name="Wu W.L."/>
            <person name="Chen Y.Y."/>
            <person name="Chang S.B."/>
            <person name="Sakamoto S."/>
            <person name="Ohme-Takagi M."/>
            <person name="Yagi M."/>
            <person name="Zeng S.J."/>
            <person name="Shen C.Y."/>
            <person name="Yeh C.M."/>
            <person name="Luo Y.B."/>
            <person name="Tsai W.C."/>
            <person name="Van de Peer Y."/>
            <person name="Liu Z.J."/>
        </authorList>
    </citation>
    <scope>NUCLEOTIDE SEQUENCE [LARGE SCALE GENOMIC DNA]</scope>
    <source>
        <strain evidence="8">cv. Shenzhen</strain>
        <tissue evidence="7">Stem</tissue>
    </source>
</reference>
<keyword evidence="4" id="KW-0808">Transferase</keyword>
<dbReference type="GO" id="GO:0000139">
    <property type="term" value="C:Golgi membrane"/>
    <property type="evidence" value="ECO:0007669"/>
    <property type="project" value="UniProtKB-SubCell"/>
</dbReference>
<dbReference type="GO" id="GO:0016763">
    <property type="term" value="F:pentosyltransferase activity"/>
    <property type="evidence" value="ECO:0007669"/>
    <property type="project" value="UniProtKB-ARBA"/>
</dbReference>
<evidence type="ECO:0000313" key="7">
    <source>
        <dbReference type="EMBL" id="PKA53715.1"/>
    </source>
</evidence>
<organism evidence="7 8">
    <name type="scientific">Apostasia shenzhenica</name>
    <dbReference type="NCBI Taxonomy" id="1088818"/>
    <lineage>
        <taxon>Eukaryota</taxon>
        <taxon>Viridiplantae</taxon>
        <taxon>Streptophyta</taxon>
        <taxon>Embryophyta</taxon>
        <taxon>Tracheophyta</taxon>
        <taxon>Spermatophyta</taxon>
        <taxon>Magnoliopsida</taxon>
        <taxon>Liliopsida</taxon>
        <taxon>Asparagales</taxon>
        <taxon>Orchidaceae</taxon>
        <taxon>Apostasioideae</taxon>
        <taxon>Apostasia</taxon>
    </lineage>
</organism>